<dbReference type="InterPro" id="IPR009050">
    <property type="entry name" value="Globin-like_sf"/>
</dbReference>
<dbReference type="Gene3D" id="1.10.490.10">
    <property type="entry name" value="Globins"/>
    <property type="match status" value="1"/>
</dbReference>
<gene>
    <name evidence="8" type="ORF">PECUL_23A024535</name>
</gene>
<dbReference type="CDD" id="cd12137">
    <property type="entry name" value="GbX"/>
    <property type="match status" value="1"/>
</dbReference>
<comment type="similarity">
    <text evidence="1 5">Belongs to the globin family.</text>
</comment>
<feature type="domain" description="Globin" evidence="7">
    <location>
        <begin position="29"/>
        <end position="174"/>
    </location>
</feature>
<dbReference type="PRINTS" id="PR00188">
    <property type="entry name" value="PLANTGLOBIN"/>
</dbReference>
<reference evidence="8" key="1">
    <citation type="submission" date="2022-03" db="EMBL/GenBank/DDBJ databases">
        <authorList>
            <person name="Alioto T."/>
            <person name="Alioto T."/>
            <person name="Gomez Garrido J."/>
        </authorList>
    </citation>
    <scope>NUCLEOTIDE SEQUENCE</scope>
</reference>
<name>A0AAD1TMH4_PELCU</name>
<dbReference type="AlphaFoldDB" id="A0AAD1TMH4"/>
<dbReference type="Pfam" id="PF00042">
    <property type="entry name" value="Globin"/>
    <property type="match status" value="1"/>
</dbReference>
<keyword evidence="9" id="KW-1185">Reference proteome</keyword>
<keyword evidence="5" id="KW-0813">Transport</keyword>
<dbReference type="InterPro" id="IPR000971">
    <property type="entry name" value="Globin"/>
</dbReference>
<dbReference type="GO" id="GO:0020037">
    <property type="term" value="F:heme binding"/>
    <property type="evidence" value="ECO:0007669"/>
    <property type="project" value="InterPro"/>
</dbReference>
<protein>
    <submittedName>
        <fullName evidence="8">Globin X</fullName>
    </submittedName>
</protein>
<keyword evidence="2 5" id="KW-0349">Heme</keyword>
<feature type="compositionally biased region" description="Basic and acidic residues" evidence="6">
    <location>
        <begin position="176"/>
        <end position="192"/>
    </location>
</feature>
<evidence type="ECO:0000313" key="8">
    <source>
        <dbReference type="EMBL" id="CAH2328157.1"/>
    </source>
</evidence>
<evidence type="ECO:0000256" key="6">
    <source>
        <dbReference type="SAM" id="MobiDB-lite"/>
    </source>
</evidence>
<dbReference type="GO" id="GO:0005344">
    <property type="term" value="F:oxygen carrier activity"/>
    <property type="evidence" value="ECO:0007669"/>
    <property type="project" value="UniProtKB-KW"/>
</dbReference>
<organism evidence="8 9">
    <name type="scientific">Pelobates cultripes</name>
    <name type="common">Western spadefoot toad</name>
    <dbReference type="NCBI Taxonomy" id="61616"/>
    <lineage>
        <taxon>Eukaryota</taxon>
        <taxon>Metazoa</taxon>
        <taxon>Chordata</taxon>
        <taxon>Craniata</taxon>
        <taxon>Vertebrata</taxon>
        <taxon>Euteleostomi</taxon>
        <taxon>Amphibia</taxon>
        <taxon>Batrachia</taxon>
        <taxon>Anura</taxon>
        <taxon>Pelobatoidea</taxon>
        <taxon>Pelobatidae</taxon>
        <taxon>Pelobates</taxon>
    </lineage>
</organism>
<dbReference type="PANTHER" id="PTHR46458">
    <property type="entry name" value="BLR2807 PROTEIN"/>
    <property type="match status" value="1"/>
</dbReference>
<evidence type="ECO:0000256" key="1">
    <source>
        <dbReference type="ARBA" id="ARBA00008705"/>
    </source>
</evidence>
<evidence type="ECO:0000259" key="7">
    <source>
        <dbReference type="PROSITE" id="PS01033"/>
    </source>
</evidence>
<dbReference type="InterPro" id="IPR050532">
    <property type="entry name" value="Globin-like_OT"/>
</dbReference>
<dbReference type="PROSITE" id="PS01033">
    <property type="entry name" value="GLOBIN"/>
    <property type="match status" value="1"/>
</dbReference>
<dbReference type="InterPro" id="IPR012292">
    <property type="entry name" value="Globin/Proto"/>
</dbReference>
<evidence type="ECO:0000256" key="5">
    <source>
        <dbReference type="RuleBase" id="RU000356"/>
    </source>
</evidence>
<evidence type="ECO:0000313" key="9">
    <source>
        <dbReference type="Proteomes" id="UP001295444"/>
    </source>
</evidence>
<feature type="region of interest" description="Disordered" evidence="6">
    <location>
        <begin position="176"/>
        <end position="198"/>
    </location>
</feature>
<evidence type="ECO:0000256" key="4">
    <source>
        <dbReference type="ARBA" id="ARBA00023004"/>
    </source>
</evidence>
<evidence type="ECO:0000256" key="2">
    <source>
        <dbReference type="ARBA" id="ARBA00022617"/>
    </source>
</evidence>
<dbReference type="GO" id="GO:0019825">
    <property type="term" value="F:oxygen binding"/>
    <property type="evidence" value="ECO:0007669"/>
    <property type="project" value="InterPro"/>
</dbReference>
<dbReference type="PANTHER" id="PTHR46458:SF2">
    <property type="entry name" value="X GLOBIN"/>
    <property type="match status" value="1"/>
</dbReference>
<accession>A0AAD1TMH4</accession>
<proteinExistence type="inferred from homology"/>
<dbReference type="GO" id="GO:0046872">
    <property type="term" value="F:metal ion binding"/>
    <property type="evidence" value="ECO:0007669"/>
    <property type="project" value="UniProtKB-KW"/>
</dbReference>
<keyword evidence="4" id="KW-0408">Iron</keyword>
<dbReference type="SUPFAM" id="SSF46458">
    <property type="entry name" value="Globin-like"/>
    <property type="match status" value="1"/>
</dbReference>
<keyword evidence="3" id="KW-0479">Metal-binding</keyword>
<dbReference type="Proteomes" id="UP001295444">
    <property type="component" value="Chromosome 13"/>
</dbReference>
<sequence>MGCVLSGLKWPRTPSKDHVTPEPLLPTLGLTPQQQQLLIETWELLKQDIAKVGVIVFIRLFETHPECKDVFFLFHDVDDLKLSKELRAHGLRVLSVVEKSVARIENVTRLEKFLFELGRSHYRYKAPPRYYQYVGIEFLSAIRPILKEKWTPEVEEVWKVLFTYICAVMKAGYQEEENKHNEKTPTMKRLEKSQATAM</sequence>
<keyword evidence="5" id="KW-0561">Oxygen transport</keyword>
<evidence type="ECO:0000256" key="3">
    <source>
        <dbReference type="ARBA" id="ARBA00022723"/>
    </source>
</evidence>
<dbReference type="EMBL" id="OW240924">
    <property type="protein sequence ID" value="CAH2328157.1"/>
    <property type="molecule type" value="Genomic_DNA"/>
</dbReference>